<keyword evidence="3 10" id="KW-1133">Transmembrane helix</keyword>
<evidence type="ECO:0000256" key="6">
    <source>
        <dbReference type="ARBA" id="ARBA00023170"/>
    </source>
</evidence>
<protein>
    <recommendedName>
        <fullName evidence="11">G-protein coupled receptors family 3 profile domain-containing protein</fullName>
    </recommendedName>
</protein>
<reference evidence="12" key="1">
    <citation type="submission" date="2022-07" db="EMBL/GenBank/DDBJ databases">
        <title>Genome analysis of Parmales, a sister group of diatoms, reveals the evolutionary specialization of diatoms from phago-mixotrophs to photoautotrophs.</title>
        <authorList>
            <person name="Ban H."/>
            <person name="Sato S."/>
            <person name="Yoshikawa S."/>
            <person name="Kazumasa Y."/>
            <person name="Nakamura Y."/>
            <person name="Ichinomiya M."/>
            <person name="Saitoh K."/>
            <person name="Sato N."/>
            <person name="Blanc-Mathieu R."/>
            <person name="Endo H."/>
            <person name="Kuwata A."/>
            <person name="Ogata H."/>
        </authorList>
    </citation>
    <scope>NUCLEOTIDE SEQUENCE</scope>
</reference>
<evidence type="ECO:0000259" key="11">
    <source>
        <dbReference type="PROSITE" id="PS50259"/>
    </source>
</evidence>
<dbReference type="PANTHER" id="PTHR10519">
    <property type="entry name" value="GABA-B RECEPTOR"/>
    <property type="match status" value="1"/>
</dbReference>
<keyword evidence="7" id="KW-0325">Glycoprotein</keyword>
<dbReference type="InterPro" id="IPR001828">
    <property type="entry name" value="ANF_lig-bd_rcpt"/>
</dbReference>
<feature type="transmembrane region" description="Helical" evidence="10">
    <location>
        <begin position="667"/>
        <end position="690"/>
    </location>
</feature>
<dbReference type="InterPro" id="IPR002455">
    <property type="entry name" value="GPCR3_GABA-B"/>
</dbReference>
<comment type="subcellular location">
    <subcellularLocation>
        <location evidence="1">Membrane</location>
        <topology evidence="1">Multi-pass membrane protein</topology>
    </subcellularLocation>
</comment>
<feature type="transmembrane region" description="Helical" evidence="10">
    <location>
        <begin position="578"/>
        <end position="595"/>
    </location>
</feature>
<keyword evidence="13" id="KW-1185">Reference proteome</keyword>
<evidence type="ECO:0000256" key="5">
    <source>
        <dbReference type="ARBA" id="ARBA00023136"/>
    </source>
</evidence>
<feature type="compositionally biased region" description="Low complexity" evidence="9">
    <location>
        <begin position="735"/>
        <end position="748"/>
    </location>
</feature>
<keyword evidence="4" id="KW-0297">G-protein coupled receptor</keyword>
<dbReference type="OrthoDB" id="43432at2759"/>
<feature type="transmembrane region" description="Helical" evidence="10">
    <location>
        <begin position="630"/>
        <end position="647"/>
    </location>
</feature>
<dbReference type="PANTHER" id="PTHR10519:SF20">
    <property type="entry name" value="G-PROTEIN COUPLED RECEPTOR 156-RELATED"/>
    <property type="match status" value="1"/>
</dbReference>
<feature type="transmembrane region" description="Helical" evidence="10">
    <location>
        <begin position="702"/>
        <end position="724"/>
    </location>
</feature>
<keyword evidence="6" id="KW-0675">Receptor</keyword>
<evidence type="ECO:0000256" key="10">
    <source>
        <dbReference type="SAM" id="Phobius"/>
    </source>
</evidence>
<feature type="domain" description="G-protein coupled receptors family 3 profile" evidence="11">
    <location>
        <begin position="522"/>
        <end position="739"/>
    </location>
</feature>
<proteinExistence type="predicted"/>
<feature type="transmembrane region" description="Helical" evidence="10">
    <location>
        <begin position="475"/>
        <end position="495"/>
    </location>
</feature>
<keyword evidence="5 10" id="KW-0472">Membrane</keyword>
<organism evidence="12 13">
    <name type="scientific">Triparma retinervis</name>
    <dbReference type="NCBI Taxonomy" id="2557542"/>
    <lineage>
        <taxon>Eukaryota</taxon>
        <taxon>Sar</taxon>
        <taxon>Stramenopiles</taxon>
        <taxon>Ochrophyta</taxon>
        <taxon>Bolidophyceae</taxon>
        <taxon>Parmales</taxon>
        <taxon>Triparmaceae</taxon>
        <taxon>Triparma</taxon>
    </lineage>
</organism>
<comment type="caution">
    <text evidence="12">The sequence shown here is derived from an EMBL/GenBank/DDBJ whole genome shotgun (WGS) entry which is preliminary data.</text>
</comment>
<dbReference type="EMBL" id="BRXZ01002944">
    <property type="protein sequence ID" value="GMH73421.1"/>
    <property type="molecule type" value="Genomic_DNA"/>
</dbReference>
<evidence type="ECO:0000256" key="4">
    <source>
        <dbReference type="ARBA" id="ARBA00023040"/>
    </source>
</evidence>
<evidence type="ECO:0000256" key="7">
    <source>
        <dbReference type="ARBA" id="ARBA00023180"/>
    </source>
</evidence>
<dbReference type="PROSITE" id="PS50259">
    <property type="entry name" value="G_PROTEIN_RECEP_F3_4"/>
    <property type="match status" value="1"/>
</dbReference>
<name>A0A9W7ALW1_9STRA</name>
<dbReference type="AlphaFoldDB" id="A0A9W7ALW1"/>
<evidence type="ECO:0000313" key="12">
    <source>
        <dbReference type="EMBL" id="GMH73421.1"/>
    </source>
</evidence>
<dbReference type="InterPro" id="IPR028082">
    <property type="entry name" value="Peripla_BP_I"/>
</dbReference>
<dbReference type="CDD" id="cd15047">
    <property type="entry name" value="7tmC_GABA-B-like"/>
    <property type="match status" value="1"/>
</dbReference>
<dbReference type="GO" id="GO:0038039">
    <property type="term" value="C:G protein-coupled receptor heterodimeric complex"/>
    <property type="evidence" value="ECO:0007669"/>
    <property type="project" value="TreeGrafter"/>
</dbReference>
<keyword evidence="8" id="KW-0807">Transducer</keyword>
<gene>
    <name evidence="12" type="ORF">TrRE_jg883</name>
</gene>
<dbReference type="InterPro" id="IPR017978">
    <property type="entry name" value="GPCR_3_C"/>
</dbReference>
<dbReference type="SUPFAM" id="SSF53822">
    <property type="entry name" value="Periplasmic binding protein-like I"/>
    <property type="match status" value="1"/>
</dbReference>
<keyword evidence="2 10" id="KW-0812">Transmembrane</keyword>
<dbReference type="Gene3D" id="3.40.50.2300">
    <property type="match status" value="2"/>
</dbReference>
<evidence type="ECO:0000256" key="1">
    <source>
        <dbReference type="ARBA" id="ARBA00004141"/>
    </source>
</evidence>
<evidence type="ECO:0000256" key="9">
    <source>
        <dbReference type="SAM" id="MobiDB-lite"/>
    </source>
</evidence>
<evidence type="ECO:0000256" key="3">
    <source>
        <dbReference type="ARBA" id="ARBA00022989"/>
    </source>
</evidence>
<evidence type="ECO:0000256" key="8">
    <source>
        <dbReference type="ARBA" id="ARBA00023224"/>
    </source>
</evidence>
<dbReference type="GO" id="GO:0004965">
    <property type="term" value="F:G protein-coupled GABA receptor activity"/>
    <property type="evidence" value="ECO:0007669"/>
    <property type="project" value="InterPro"/>
</dbReference>
<accession>A0A9W7ALW1</accession>
<feature type="region of interest" description="Disordered" evidence="9">
    <location>
        <begin position="735"/>
        <end position="756"/>
    </location>
</feature>
<sequence>MYDTGSEAKGSILAYRKARADNDNGGNNELHSIVGCARSDASKPMATLGGIDGVIQNSYWSTSDGLQDTGVFPLFARSIPADSAVAKAAAEFFKAHDYTHIGIAYIMDPYGEAYKDAFVKFCQAEGINVITAGFLGTQESVEAAVEVLAAQNVRVGLFVSFDTDFGHFAAKGKELGVSNYPGALWIVADGVGDSAVKNLGGDANGMGKLLAVGGLPGNSNYDAFLNDWKDFDSDSTLKAHAEAMWVTEKSDGTAYVANAGSNRPAGEDLTQLYSTFFADNLVPYDVTTYAYDAAVSLGIAACKYEAAGGTFDSSFDSSALFTELVKTSFDSISGSVAYIGKDDPAACEKDCGTRDPATGNYVLYNFQCDSSATDCPIYTTGMWTAAGGWDYTNSQAPTAASSPTQPFRFSDNTQVPVLDVDPPPPIPDEEKNLLPSSLVTVGSLLVIINYCIAATLGALTFLNRKHKVIRASQPLFLYMVLLGCCISTTTIFFFGQNDDGGGSDRRTVTGEDADGVTTVSPVYANADSVSCMMQPFLYSFGFTFSFAALFAKVTRIVKIFGNKKLSRVTITWVDMMKPILLLLVTDIAILLAWSSDDDAKLQWQREVLSSDISTGVVLTSAGMCKAKGSPWVYGSIILALHFAVLVYGNYMCYKGRNAGTAFSESKYVFMAMVSNLQIMALGLPMLVMVYDNPTTNYFMRTGIVFFNDVGVMLLIFLPKIYLVYFGSEDDLNQATSTQTSAGQTKTGSNSTGNDRTAELEQEILDLKAELEAKS</sequence>
<dbReference type="Pfam" id="PF00003">
    <property type="entry name" value="7tm_3"/>
    <property type="match status" value="1"/>
</dbReference>
<evidence type="ECO:0000256" key="2">
    <source>
        <dbReference type="ARBA" id="ARBA00022692"/>
    </source>
</evidence>
<dbReference type="Pfam" id="PF01094">
    <property type="entry name" value="ANF_receptor"/>
    <property type="match status" value="1"/>
</dbReference>
<dbReference type="Proteomes" id="UP001165082">
    <property type="component" value="Unassembled WGS sequence"/>
</dbReference>
<dbReference type="InterPro" id="IPR000337">
    <property type="entry name" value="GPCR_3"/>
</dbReference>
<evidence type="ECO:0000313" key="13">
    <source>
        <dbReference type="Proteomes" id="UP001165082"/>
    </source>
</evidence>
<dbReference type="PRINTS" id="PR00248">
    <property type="entry name" value="GPCRMGR"/>
</dbReference>
<feature type="transmembrane region" description="Helical" evidence="10">
    <location>
        <begin position="536"/>
        <end position="557"/>
    </location>
</feature>
<feature type="transmembrane region" description="Helical" evidence="10">
    <location>
        <begin position="438"/>
        <end position="463"/>
    </location>
</feature>